<evidence type="ECO:0000313" key="3">
    <source>
        <dbReference type="Proteomes" id="UP001369815"/>
    </source>
</evidence>
<keyword evidence="3" id="KW-1185">Reference proteome</keyword>
<gene>
    <name evidence="2" type="ORF">Daesc_006722</name>
</gene>
<feature type="compositionally biased region" description="Low complexity" evidence="1">
    <location>
        <begin position="144"/>
        <end position="259"/>
    </location>
</feature>
<dbReference type="Proteomes" id="UP001369815">
    <property type="component" value="Unassembled WGS sequence"/>
</dbReference>
<feature type="region of interest" description="Disordered" evidence="1">
    <location>
        <begin position="287"/>
        <end position="307"/>
    </location>
</feature>
<dbReference type="AlphaFoldDB" id="A0AAX6MHT8"/>
<name>A0AAX6MHT8_9PEZI</name>
<comment type="caution">
    <text evidence="2">The sequence shown here is derived from an EMBL/GenBank/DDBJ whole genome shotgun (WGS) entry which is preliminary data.</text>
</comment>
<protein>
    <submittedName>
        <fullName evidence="2">Uncharacterized protein</fullName>
    </submittedName>
</protein>
<feature type="compositionally biased region" description="Polar residues" evidence="1">
    <location>
        <begin position="293"/>
        <end position="305"/>
    </location>
</feature>
<evidence type="ECO:0000256" key="1">
    <source>
        <dbReference type="SAM" id="MobiDB-lite"/>
    </source>
</evidence>
<sequence>MTSTLSEKGLLGEQAAYIPTQPKRCIRHRLAEKMPSPRHFLTLFLSLLVTAGLASAVLHQAPSSEETAQSETEHVVLRDDSTFSRLLNSASPRAIHEFLHAYFPGTYKHGVYDSDRAAMEAVHASDPELATSIVQMAKRQSGNETTTTTPTSSTVDSSSAAPTSDSTTTEETSTSAETVTPTSESTSDATSDATSESTSDAPTSTSDVVTTTTSTTDASTTQQTSTTISESSDETTSTPGTTLTTATTATTHTSAPGTTRAPRTSTFTSTLPGGAKTTITSVEVVTPGAPEEASQTSEAEGSLQSGPAMLPARRPVVEVIIGAVVGGALLA</sequence>
<accession>A0AAX6MHT8</accession>
<proteinExistence type="predicted"/>
<organism evidence="2 3">
    <name type="scientific">Daldinia eschscholtzii</name>
    <dbReference type="NCBI Taxonomy" id="292717"/>
    <lineage>
        <taxon>Eukaryota</taxon>
        <taxon>Fungi</taxon>
        <taxon>Dikarya</taxon>
        <taxon>Ascomycota</taxon>
        <taxon>Pezizomycotina</taxon>
        <taxon>Sordariomycetes</taxon>
        <taxon>Xylariomycetidae</taxon>
        <taxon>Xylariales</taxon>
        <taxon>Hypoxylaceae</taxon>
        <taxon>Daldinia</taxon>
    </lineage>
</organism>
<reference evidence="2 3" key="1">
    <citation type="journal article" date="2024" name="Front Chem Biol">
        <title>Unveiling the potential of Daldinia eschscholtzii MFLUCC 19-0629 through bioactivity and bioinformatics studies for enhanced sustainable agriculture production.</title>
        <authorList>
            <person name="Brooks S."/>
            <person name="Weaver J.A."/>
            <person name="Klomchit A."/>
            <person name="Alharthi S.A."/>
            <person name="Onlamun T."/>
            <person name="Nurani R."/>
            <person name="Vong T.K."/>
            <person name="Alberti F."/>
            <person name="Greco C."/>
        </authorList>
    </citation>
    <scope>NUCLEOTIDE SEQUENCE [LARGE SCALE GENOMIC DNA]</scope>
    <source>
        <strain evidence="2">MFLUCC 19-0629</strain>
    </source>
</reference>
<feature type="compositionally biased region" description="Polar residues" evidence="1">
    <location>
        <begin position="261"/>
        <end position="275"/>
    </location>
</feature>
<feature type="region of interest" description="Disordered" evidence="1">
    <location>
        <begin position="138"/>
        <end position="275"/>
    </location>
</feature>
<evidence type="ECO:0000313" key="2">
    <source>
        <dbReference type="EMBL" id="KAK6952189.1"/>
    </source>
</evidence>
<dbReference type="EMBL" id="JBANMG010000006">
    <property type="protein sequence ID" value="KAK6952189.1"/>
    <property type="molecule type" value="Genomic_DNA"/>
</dbReference>